<dbReference type="PaxDb" id="349741-Amuc_0360"/>
<gene>
    <name evidence="2" type="ordered locus">Amuc_0360</name>
</gene>
<evidence type="ECO:0008006" key="4">
    <source>
        <dbReference type="Google" id="ProtNLM"/>
    </source>
</evidence>
<dbReference type="OrthoDB" id="9931923at2"/>
<evidence type="ECO:0000313" key="2">
    <source>
        <dbReference type="EMBL" id="ACD04199.1"/>
    </source>
</evidence>
<accession>B2UMZ3</accession>
<dbReference type="KEGG" id="amu:Amuc_0360"/>
<proteinExistence type="predicted"/>
<dbReference type="HOGENOM" id="CLU_1465295_0_0_0"/>
<dbReference type="AlphaFoldDB" id="B2UMZ3"/>
<protein>
    <recommendedName>
        <fullName evidence="4">Lipoprotein</fullName>
    </recommendedName>
</protein>
<dbReference type="PROSITE" id="PS51257">
    <property type="entry name" value="PROKAR_LIPOPROTEIN"/>
    <property type="match status" value="1"/>
</dbReference>
<sequence length="184" mass="19020">MFSRLTNRCVLSSLSAAALSLGLFSCGGSGSSGDGESLPSGTMLDLSASLSTEDGLGPWNIIVKLTGNGSDLPQVSINAASSNESAPMNIASVVYRRTGSSAILRGNFTITSGQWTAPGPIVVTNRDKAFIDANISFSSSNERESCGGTFTGSITYQVPVENDEGEVEAQDWTATEGTVSYTVS</sequence>
<feature type="chain" id="PRO_5002781745" description="Lipoprotein" evidence="1">
    <location>
        <begin position="19"/>
        <end position="184"/>
    </location>
</feature>
<dbReference type="RefSeq" id="WP_012419414.1">
    <property type="nucleotide sequence ID" value="NZ_CP071807.1"/>
</dbReference>
<organism evidence="2 3">
    <name type="scientific">Akkermansia muciniphila (strain ATCC BAA-835 / DSM 22959 / JCM 33894 / BCRC 81048 / CCUG 64013 / CIP 107961 / Muc)</name>
    <dbReference type="NCBI Taxonomy" id="349741"/>
    <lineage>
        <taxon>Bacteria</taxon>
        <taxon>Pseudomonadati</taxon>
        <taxon>Verrucomicrobiota</taxon>
        <taxon>Verrucomicrobiia</taxon>
        <taxon>Verrucomicrobiales</taxon>
        <taxon>Akkermansiaceae</taxon>
        <taxon>Akkermansia</taxon>
    </lineage>
</organism>
<keyword evidence="1" id="KW-0732">Signal</keyword>
<dbReference type="STRING" id="349741.Amuc_0360"/>
<name>B2UMZ3_AKKM8</name>
<reference evidence="3" key="1">
    <citation type="journal article" date="2011" name="PLoS ONE">
        <title>The genome of Akkermansia muciniphila, a dedicated intestinal mucin degrader, and its use in exploring intestinal metagenomes.</title>
        <authorList>
            <person name="van Passel M.W."/>
            <person name="Kant R."/>
            <person name="Zoetendal E.G."/>
            <person name="Plugge C.M."/>
            <person name="Derrien M."/>
            <person name="Malfatti S.A."/>
            <person name="Chain P.S."/>
            <person name="Woyke T."/>
            <person name="Palva A."/>
            <person name="de Vos W.M."/>
            <person name="Smidt H."/>
        </authorList>
    </citation>
    <scope>NUCLEOTIDE SEQUENCE [LARGE SCALE GENOMIC DNA]</scope>
    <source>
        <strain evidence="3">ATCC BAA-835 / DSM 22959 / JCM 33894 / BCRC 81048 / CCUG 64013 / CIP 107961 / Muc</strain>
    </source>
</reference>
<evidence type="ECO:0000256" key="1">
    <source>
        <dbReference type="SAM" id="SignalP"/>
    </source>
</evidence>
<dbReference type="Proteomes" id="UP000001031">
    <property type="component" value="Chromosome"/>
</dbReference>
<feature type="signal peptide" evidence="1">
    <location>
        <begin position="1"/>
        <end position="18"/>
    </location>
</feature>
<evidence type="ECO:0000313" key="3">
    <source>
        <dbReference type="Proteomes" id="UP000001031"/>
    </source>
</evidence>
<dbReference type="EMBL" id="CP001071">
    <property type="protein sequence ID" value="ACD04199.1"/>
    <property type="molecule type" value="Genomic_DNA"/>
</dbReference>
<keyword evidence="3" id="KW-1185">Reference proteome</keyword>